<dbReference type="Pfam" id="PF13699">
    <property type="entry name" value="eCIS_core"/>
    <property type="match status" value="1"/>
</dbReference>
<sequence>MKGGYGPSGRANWPNHRHAVSRPSVRGGVTAGRPSSDLLGAGRGSPLPLALRADMEARFGHDFSRVRIHSDETAMTSAEALRAQAYTVGDAIVVSRRHFNPSTVAGRRLIAHELTHVVQQRQGPDYRTTAGAEMRISHHSDRFEREAEANADRLLTGEWACPSLTDIHDQETWSPREDVHPLRSARTIPDVPAALSRSGARRTRRAEPRWWRRSRRG</sequence>
<dbReference type="Proteomes" id="UP001611075">
    <property type="component" value="Unassembled WGS sequence"/>
</dbReference>
<proteinExistence type="predicted"/>
<evidence type="ECO:0000313" key="3">
    <source>
        <dbReference type="EMBL" id="MFI0793734.1"/>
    </source>
</evidence>
<protein>
    <submittedName>
        <fullName evidence="3">DUF4157 domain-containing protein</fullName>
    </submittedName>
</protein>
<feature type="domain" description="eCIS core" evidence="2">
    <location>
        <begin position="46"/>
        <end position="123"/>
    </location>
</feature>
<dbReference type="RefSeq" id="WP_396679414.1">
    <property type="nucleotide sequence ID" value="NZ_JBIRPU010000007.1"/>
</dbReference>
<name>A0ABW7SLG1_9ACTN</name>
<evidence type="ECO:0000313" key="4">
    <source>
        <dbReference type="Proteomes" id="UP001611075"/>
    </source>
</evidence>
<gene>
    <name evidence="3" type="ORF">ACH4OY_13740</name>
</gene>
<dbReference type="EMBL" id="JBIRPU010000007">
    <property type="protein sequence ID" value="MFI0793734.1"/>
    <property type="molecule type" value="Genomic_DNA"/>
</dbReference>
<feature type="region of interest" description="Disordered" evidence="1">
    <location>
        <begin position="1"/>
        <end position="44"/>
    </location>
</feature>
<accession>A0ABW7SLG1</accession>
<evidence type="ECO:0000259" key="2">
    <source>
        <dbReference type="Pfam" id="PF13699"/>
    </source>
</evidence>
<keyword evidence="4" id="KW-1185">Reference proteome</keyword>
<dbReference type="InterPro" id="IPR025295">
    <property type="entry name" value="eCIS_core_dom"/>
</dbReference>
<evidence type="ECO:0000256" key="1">
    <source>
        <dbReference type="SAM" id="MobiDB-lite"/>
    </source>
</evidence>
<reference evidence="3 4" key="1">
    <citation type="submission" date="2024-10" db="EMBL/GenBank/DDBJ databases">
        <title>The Natural Products Discovery Center: Release of the First 8490 Sequenced Strains for Exploring Actinobacteria Biosynthetic Diversity.</title>
        <authorList>
            <person name="Kalkreuter E."/>
            <person name="Kautsar S.A."/>
            <person name="Yang D."/>
            <person name="Bader C.D."/>
            <person name="Teijaro C.N."/>
            <person name="Fluegel L."/>
            <person name="Davis C.M."/>
            <person name="Simpson J.R."/>
            <person name="Lauterbach L."/>
            <person name="Steele A.D."/>
            <person name="Gui C."/>
            <person name="Meng S."/>
            <person name="Li G."/>
            <person name="Viehrig K."/>
            <person name="Ye F."/>
            <person name="Su P."/>
            <person name="Kiefer A.F."/>
            <person name="Nichols A."/>
            <person name="Cepeda A.J."/>
            <person name="Yan W."/>
            <person name="Fan B."/>
            <person name="Jiang Y."/>
            <person name="Adhikari A."/>
            <person name="Zheng C.-J."/>
            <person name="Schuster L."/>
            <person name="Cowan T.M."/>
            <person name="Smanski M.J."/>
            <person name="Chevrette M.G."/>
            <person name="De Carvalho L.P.S."/>
            <person name="Shen B."/>
        </authorList>
    </citation>
    <scope>NUCLEOTIDE SEQUENCE [LARGE SCALE GENOMIC DNA]</scope>
    <source>
        <strain evidence="3 4">NPDC021253</strain>
    </source>
</reference>
<comment type="caution">
    <text evidence="3">The sequence shown here is derived from an EMBL/GenBank/DDBJ whole genome shotgun (WGS) entry which is preliminary data.</text>
</comment>
<feature type="region of interest" description="Disordered" evidence="1">
    <location>
        <begin position="194"/>
        <end position="217"/>
    </location>
</feature>
<organism evidence="3 4">
    <name type="scientific">Micromonospora rubida</name>
    <dbReference type="NCBI Taxonomy" id="2697657"/>
    <lineage>
        <taxon>Bacteria</taxon>
        <taxon>Bacillati</taxon>
        <taxon>Actinomycetota</taxon>
        <taxon>Actinomycetes</taxon>
        <taxon>Micromonosporales</taxon>
        <taxon>Micromonosporaceae</taxon>
        <taxon>Micromonospora</taxon>
    </lineage>
</organism>